<dbReference type="Pfam" id="PF02879">
    <property type="entry name" value="PGM_PMM_II"/>
    <property type="match status" value="1"/>
</dbReference>
<dbReference type="InterPro" id="IPR005844">
    <property type="entry name" value="A-D-PHexomutase_a/b/a-I"/>
</dbReference>
<dbReference type="GO" id="GO:0008973">
    <property type="term" value="F:phosphopentomutase activity"/>
    <property type="evidence" value="ECO:0007669"/>
    <property type="project" value="TreeGrafter"/>
</dbReference>
<feature type="domain" description="Alpha-D-phosphohexomutase alpha/beta/alpha" evidence="8">
    <location>
        <begin position="7"/>
        <end position="142"/>
    </location>
</feature>
<dbReference type="GO" id="GO:0005975">
    <property type="term" value="P:carbohydrate metabolic process"/>
    <property type="evidence" value="ECO:0007669"/>
    <property type="project" value="InterPro"/>
</dbReference>
<dbReference type="KEGG" id="mans:FRW55_00510"/>
<dbReference type="PANTHER" id="PTHR45745:SF1">
    <property type="entry name" value="PHOSPHOGLUCOMUTASE 2B-RELATED"/>
    <property type="match status" value="1"/>
</dbReference>
<accession>A0A5B8JWQ1</accession>
<proteinExistence type="inferred from homology"/>
<evidence type="ECO:0000256" key="6">
    <source>
        <dbReference type="ARBA" id="ARBA00023235"/>
    </source>
</evidence>
<evidence type="ECO:0000313" key="12">
    <source>
        <dbReference type="Proteomes" id="UP000318927"/>
    </source>
</evidence>
<dbReference type="OrthoDB" id="9806956at2"/>
<dbReference type="SUPFAM" id="SSF55957">
    <property type="entry name" value="Phosphoglucomutase, C-terminal domain"/>
    <property type="match status" value="1"/>
</dbReference>
<dbReference type="Pfam" id="PF02878">
    <property type="entry name" value="PGM_PMM_I"/>
    <property type="match status" value="1"/>
</dbReference>
<keyword evidence="6" id="KW-0413">Isomerase</keyword>
<dbReference type="InterPro" id="IPR036900">
    <property type="entry name" value="A-D-PHexomutase_C_sf"/>
</dbReference>
<dbReference type="InterPro" id="IPR005846">
    <property type="entry name" value="A-D-PHexomutase_a/b/a-III"/>
</dbReference>
<keyword evidence="4 7" id="KW-0479">Metal-binding</keyword>
<feature type="domain" description="Alpha-D-phosphohexomutase alpha/beta/alpha" evidence="9">
    <location>
        <begin position="168"/>
        <end position="274"/>
    </location>
</feature>
<dbReference type="PROSITE" id="PS00710">
    <property type="entry name" value="PGM_PMM"/>
    <property type="match status" value="1"/>
</dbReference>
<dbReference type="InterPro" id="IPR016055">
    <property type="entry name" value="A-D-PHexomutase_a/b/a-I/II/III"/>
</dbReference>
<dbReference type="RefSeq" id="WP_146368281.1">
    <property type="nucleotide sequence ID" value="NZ_CP042295.1"/>
</dbReference>
<dbReference type="PANTHER" id="PTHR45745">
    <property type="entry name" value="PHOSPHOMANNOMUTASE 45A"/>
    <property type="match status" value="1"/>
</dbReference>
<dbReference type="Proteomes" id="UP000318927">
    <property type="component" value="Chromosome"/>
</dbReference>
<feature type="domain" description="Alpha-D-phosphohexomutase alpha/beta/alpha" evidence="10">
    <location>
        <begin position="283"/>
        <end position="403"/>
    </location>
</feature>
<keyword evidence="5 7" id="KW-0460">Magnesium</keyword>
<dbReference type="CDD" id="cd05799">
    <property type="entry name" value="PGM2"/>
    <property type="match status" value="1"/>
</dbReference>
<dbReference type="InterPro" id="IPR005841">
    <property type="entry name" value="Alpha-D-phosphohexomutase_SF"/>
</dbReference>
<dbReference type="GO" id="GO:0000287">
    <property type="term" value="F:magnesium ion binding"/>
    <property type="evidence" value="ECO:0007669"/>
    <property type="project" value="InterPro"/>
</dbReference>
<dbReference type="Pfam" id="PF02880">
    <property type="entry name" value="PGM_PMM_III"/>
    <property type="match status" value="1"/>
</dbReference>
<evidence type="ECO:0000259" key="8">
    <source>
        <dbReference type="Pfam" id="PF02878"/>
    </source>
</evidence>
<evidence type="ECO:0000256" key="5">
    <source>
        <dbReference type="ARBA" id="ARBA00022842"/>
    </source>
</evidence>
<dbReference type="PRINTS" id="PR00509">
    <property type="entry name" value="PGMPMM"/>
</dbReference>
<dbReference type="Gene3D" id="3.40.120.10">
    <property type="entry name" value="Alpha-D-Glucose-1,6-Bisphosphate, subunit A, domain 3"/>
    <property type="match status" value="3"/>
</dbReference>
<evidence type="ECO:0000256" key="3">
    <source>
        <dbReference type="ARBA" id="ARBA00022553"/>
    </source>
</evidence>
<dbReference type="EMBL" id="CP042295">
    <property type="protein sequence ID" value="QDY86650.1"/>
    <property type="molecule type" value="Genomic_DNA"/>
</dbReference>
<evidence type="ECO:0000256" key="4">
    <source>
        <dbReference type="ARBA" id="ARBA00022723"/>
    </source>
</evidence>
<dbReference type="SUPFAM" id="SSF53738">
    <property type="entry name" value="Phosphoglucomutase, first 3 domains"/>
    <property type="match status" value="3"/>
</dbReference>
<dbReference type="GO" id="GO:0006166">
    <property type="term" value="P:purine ribonucleoside salvage"/>
    <property type="evidence" value="ECO:0007669"/>
    <property type="project" value="TreeGrafter"/>
</dbReference>
<evidence type="ECO:0000256" key="2">
    <source>
        <dbReference type="ARBA" id="ARBA00010231"/>
    </source>
</evidence>
<evidence type="ECO:0000259" key="9">
    <source>
        <dbReference type="Pfam" id="PF02879"/>
    </source>
</evidence>
<evidence type="ECO:0000256" key="7">
    <source>
        <dbReference type="RuleBase" id="RU004326"/>
    </source>
</evidence>
<sequence length="507" mass="58576">MEKFLDFGTAGIRGIIGEGPSRLNYGYVEQIADGIVQYLKSQNESEKLVVIGRDNRLMSYEFSVYFANLLTKNRINVLFNEEISPTPFVSYLILKHKADLGINITASHNPAEYNGIKLYNNKANQLLPQEVLELKKYFKKYYEIKNINNIELNKNSYLHLVSQEDKNDYIEKVVNVANLSKNIKKISNLKIVYSPLHGTGIYFVPIILNKIYTEGSYLFAEKHMVKDSNFTYAKKPNPELKEVFDELIKTAKDKNIDLLLVTDPDSDRVGVAVKHNNEFILLNGNETALIIFNYLVENNFYKKNSSLIYSFVSSPLLANISELNNIDVYEVPTGFKWIGDVINKNNLCSVFAFEESYGSLIEPSLARDKDAIQSVVALSFIASELKKQNINLIEYLEKIYQKYGYIQSETISYEFNEIQKINSIRNNFPKLEFYEDSFEIKDYKYEEISSDMIKITLKDKSTISYRPSGTEPKIKFYIYAYGITKNEALEKIQKIKLVLDEFVERFK</sequence>
<comment type="cofactor">
    <cofactor evidence="1">
        <name>Mg(2+)</name>
        <dbReference type="ChEBI" id="CHEBI:18420"/>
    </cofactor>
</comment>
<organism evidence="11 12">
    <name type="scientific">Mycoplasma anserisalpingitidis</name>
    <dbReference type="NCBI Taxonomy" id="519450"/>
    <lineage>
        <taxon>Bacteria</taxon>
        <taxon>Bacillati</taxon>
        <taxon>Mycoplasmatota</taxon>
        <taxon>Mollicutes</taxon>
        <taxon>Mycoplasmataceae</taxon>
        <taxon>Mycoplasma</taxon>
    </lineage>
</organism>
<reference evidence="11 12" key="1">
    <citation type="journal article" date="2019" name="Microbiol. Resour. Announc.">
        <title>Complete Genome Sequences of Three Mycoplasma anserisalpingitis (Mycoplasma sp. 1220) Strains.</title>
        <authorList>
            <person name="Grozner D."/>
            <person name="Forro B."/>
            <person name="Kovacs A.B."/>
            <person name="Marton S."/>
            <person name="Banyai K."/>
            <person name="Kreizinger Z."/>
            <person name="Sulyok K.M."/>
            <person name="Gyuranecz M."/>
        </authorList>
    </citation>
    <scope>NUCLEOTIDE SEQUENCE [LARGE SCALE GENOMIC DNA]</scope>
    <source>
        <strain evidence="11 12">ATCC:BAA-2147</strain>
    </source>
</reference>
<evidence type="ECO:0000256" key="1">
    <source>
        <dbReference type="ARBA" id="ARBA00001946"/>
    </source>
</evidence>
<evidence type="ECO:0000259" key="10">
    <source>
        <dbReference type="Pfam" id="PF02880"/>
    </source>
</evidence>
<dbReference type="AlphaFoldDB" id="A0A5B8JWQ1"/>
<keyword evidence="3" id="KW-0597">Phosphoprotein</keyword>
<gene>
    <name evidence="11" type="ORF">FRW55_00510</name>
</gene>
<protein>
    <submittedName>
        <fullName evidence="11">Phospho-sugar mutase</fullName>
    </submittedName>
</protein>
<dbReference type="InterPro" id="IPR016066">
    <property type="entry name" value="A-D-PHexomutase_CS"/>
</dbReference>
<name>A0A5B8JWQ1_9MOLU</name>
<evidence type="ECO:0000313" key="11">
    <source>
        <dbReference type="EMBL" id="QDY86650.1"/>
    </source>
</evidence>
<dbReference type="Gene3D" id="3.30.310.50">
    <property type="entry name" value="Alpha-D-phosphohexomutase, C-terminal domain"/>
    <property type="match status" value="1"/>
</dbReference>
<dbReference type="InterPro" id="IPR005845">
    <property type="entry name" value="A-D-PHexomutase_a/b/a-II"/>
</dbReference>
<comment type="similarity">
    <text evidence="2 7">Belongs to the phosphohexose mutase family.</text>
</comment>
<keyword evidence="12" id="KW-1185">Reference proteome</keyword>